<feature type="transmembrane region" description="Helical" evidence="11">
    <location>
        <begin position="2459"/>
        <end position="2479"/>
    </location>
</feature>
<proteinExistence type="inferred from homology"/>
<dbReference type="Pfam" id="PF01477">
    <property type="entry name" value="PLAT"/>
    <property type="match status" value="1"/>
</dbReference>
<dbReference type="PRINTS" id="PR01433">
    <property type="entry name" value="POLYCYSTIN2"/>
</dbReference>
<feature type="transmembrane region" description="Helical" evidence="11">
    <location>
        <begin position="1755"/>
        <end position="1774"/>
    </location>
</feature>
<gene>
    <name evidence="15" type="ORF">JRQ81_015612</name>
</gene>
<comment type="caution">
    <text evidence="15">The sequence shown here is derived from an EMBL/GenBank/DDBJ whole genome shotgun (WGS) entry which is preliminary data.</text>
</comment>
<dbReference type="PANTHER" id="PTHR10877">
    <property type="entry name" value="POLYCYSTIN FAMILY MEMBER"/>
    <property type="match status" value="1"/>
</dbReference>
<dbReference type="GO" id="GO:0016020">
    <property type="term" value="C:membrane"/>
    <property type="evidence" value="ECO:0007669"/>
    <property type="project" value="UniProtKB-SubCell"/>
</dbReference>
<evidence type="ECO:0000256" key="3">
    <source>
        <dbReference type="ARBA" id="ARBA00022692"/>
    </source>
</evidence>
<dbReference type="PANTHER" id="PTHR10877:SF185">
    <property type="entry name" value="POLYCYSTIN FAMILY RECEPTOR FOR EGG JELLY"/>
    <property type="match status" value="1"/>
</dbReference>
<keyword evidence="7" id="KW-0325">Glycoprotein</keyword>
<dbReference type="InterPro" id="IPR036392">
    <property type="entry name" value="PLAT/LH2_dom_sf"/>
</dbReference>
<dbReference type="InterPro" id="IPR014010">
    <property type="entry name" value="REJ_dom"/>
</dbReference>
<dbReference type="InterPro" id="IPR051223">
    <property type="entry name" value="Polycystin"/>
</dbReference>
<dbReference type="Pfam" id="PF20519">
    <property type="entry name" value="Polycystin_dom"/>
    <property type="match status" value="1"/>
</dbReference>
<dbReference type="InterPro" id="IPR002859">
    <property type="entry name" value="PKD/REJ-like"/>
</dbReference>
<feature type="disulfide bond" evidence="8">
    <location>
        <begin position="2116"/>
        <end position="2133"/>
    </location>
</feature>
<feature type="transmembrane region" description="Helical" evidence="11">
    <location>
        <begin position="1885"/>
        <end position="1911"/>
    </location>
</feature>
<feature type="domain" description="PLAT" evidence="13">
    <location>
        <begin position="1591"/>
        <end position="1709"/>
    </location>
</feature>
<dbReference type="InterPro" id="IPR013122">
    <property type="entry name" value="PKD1_2_channel"/>
</dbReference>
<keyword evidence="4 12" id="KW-0732">Signal</keyword>
<reference evidence="15" key="1">
    <citation type="journal article" date="2023" name="DNA Res.">
        <title>Chromosome-level genome assembly of Phrynocephalus forsythii using third-generation DNA sequencing and Hi-C analysis.</title>
        <authorList>
            <person name="Qi Y."/>
            <person name="Zhao W."/>
            <person name="Zhao Y."/>
            <person name="Niu C."/>
            <person name="Cao S."/>
            <person name="Zhang Y."/>
        </authorList>
    </citation>
    <scope>NUCLEOTIDE SEQUENCE</scope>
    <source>
        <tissue evidence="15">Muscle</tissue>
    </source>
</reference>
<dbReference type="Pfam" id="PF08016">
    <property type="entry name" value="PKD_channel"/>
    <property type="match status" value="1"/>
</dbReference>
<keyword evidence="6 11" id="KW-0472">Membrane</keyword>
<feature type="transmembrane region" description="Helical" evidence="11">
    <location>
        <begin position="2276"/>
        <end position="2293"/>
    </location>
</feature>
<dbReference type="SMART" id="SM00308">
    <property type="entry name" value="LH2"/>
    <property type="match status" value="1"/>
</dbReference>
<dbReference type="GO" id="GO:0050982">
    <property type="term" value="P:detection of mechanical stimulus"/>
    <property type="evidence" value="ECO:0007669"/>
    <property type="project" value="TreeGrafter"/>
</dbReference>
<evidence type="ECO:0000256" key="10">
    <source>
        <dbReference type="SAM" id="MobiDB-lite"/>
    </source>
</evidence>
<evidence type="ECO:0000256" key="5">
    <source>
        <dbReference type="ARBA" id="ARBA00022989"/>
    </source>
</evidence>
<evidence type="ECO:0000256" key="6">
    <source>
        <dbReference type="ARBA" id="ARBA00023136"/>
    </source>
</evidence>
<evidence type="ECO:0000259" key="13">
    <source>
        <dbReference type="PROSITE" id="PS50095"/>
    </source>
</evidence>
<evidence type="ECO:0000256" key="7">
    <source>
        <dbReference type="ARBA" id="ARBA00023180"/>
    </source>
</evidence>
<evidence type="ECO:0000256" key="4">
    <source>
        <dbReference type="ARBA" id="ARBA00022729"/>
    </source>
</evidence>
<dbReference type="EMBL" id="JAPFRF010000006">
    <property type="protein sequence ID" value="KAJ7329438.1"/>
    <property type="molecule type" value="Genomic_DNA"/>
</dbReference>
<feature type="transmembrane region" description="Helical" evidence="11">
    <location>
        <begin position="2394"/>
        <end position="2417"/>
    </location>
</feature>
<sequence length="2549" mass="289262">MLMMQCHVYLILLFCHLCCPQYQAAKLPDFLPPPLLVTCSKPGNRVYQQQDNDLRISCLWDGSIVMHYSRLNSEKEISAGKELSDSQSPPTCQWYRDSILVNTTNRWTGNLMLGPGLPGEVPHPPWAYSQITVQCASALCAAPSCFYHNLSIQVSGQDVRLFLFWPHTVPVFEWQPVQVGWCARLKSSTWVYHFRSQEGNPAEILIPSSQYSDPPPPTAYPNTELHQVCRSYYNYHLTVRYPHRGFHTASVSIEHGPPISLSMDFSVEPALLHVLSANSKLRSHPYGTLRLSWSFLPLSQGTVTYKLLDMQGTGGWSHSYNYNPFSLHSSFCAVHTPRTSKEKVVASIYFQTNERLTEELTGKLDFSNQTLIFRASSAAPIYLTLNPAKIKVGTYFVSHALGLFYSTQESATGNNSSSHYIFYQQASFSYLVIAEFLQLQFFRFSVHIYLNRNRILFKSLGEKEIEIHIFNSSSLKERLFYVVWFIPVQHPLLQCEWTFNLQLFDSRANYPIQNDTFTYLDQVRNATRFIPHYDLPFNPDLYTGFVAKVRCTGNYSMQIVLKATFNTYASKVIESRTACLHPPCSITDIIIQKPSTSKCIMYYNRVTEFNVTADAQLNCPGRKQTHIIWNIYKVPNVAYTPNWSKPFNPPGIRKRNVITLKVPSSSLEDGLYLFNFTMRLTSLDTQDTKTASDSVFIEIGPDNLSAVIDGGSFRTVRFSDQWTLSGSAFSNGNAIQPSEELTFTWYCTKQKTDYASMTLSRNGKCHPDQVGLKWISPSDPIQIVQPKTLPGNNVYYFLLVVQNGSRRAQAVQTVSVQGLSAPILNVTCIENCGTSVIPTERFCLSGKCLNCGTMKPLYYWSLHSAESSETDFDWASKTTTGRLNSYLRVKAFAFISMAEQSYILRLTVVTKEGESATYEYFFHVNGPPEIGKCVLNPRTGTAVLTKFSIQCDGFEDKNGPLMYKVIAAANQRETSTSSSIENSTLGIIVYAGHERKTPHFFLPVGMPSENSALILYVQVYDSLGACSQVTVQAIVRNQRKSKSADIVHQKLHTLFSRRDAPMTTLPISKNYLKIGYFVYTLASLLNNMKVSSTIQGSKTDLRQTLLNMTASIPTMGVQEINQVILSVCQVTQETNEINRESQLLAVRKLKEASEGLKRHREKGLGSKQTEILGGGVFTGLSNVLRASLLGRGNSSVDVVKETISVMEILANLILQGKVPGEYETKLAAGSWTIHLRKDEKWEVSGNSSDQKYGRTCFYPKLNESHHPELQLDAVVSTAFYEFEINPFPWLFSTKDIGTVVAGFKMTGTKSNGDTISITPDVAEVLMARKDQGLFDLTIGPDKMLSNTTGGFSFEIRRGSKDVFIQIVSKIKSTFQVFIYLGNNISHPPVAIYIVSHHSPPISNKMQNNITDCAIKAPYILCLPQSLFWPQVGKNRGDKLNIFVVLQSHPIVRDQTTKIVRIALFAAECLDLVGIQSQWTKGRCRLGPQTSWSKIHCICEAKDSIRKATPRSAETSETGIRFLASKVVLFPNQVDMKRSLLSQTGQNPVTGWTVLGIFIAYIVLAVGILVQDKIHKKDQIIDLPDNDPFDKMAYLVTIYTGSRLRADTRATVFIQLIGQKGVSDVHQLKHPQFPSIFHRGSIDTFLLTTKMDLGDLSSLHIWHNNCYFGCNWYLSRVQVQNTNTKQSWLFMCRKWFALDKDDCQIERTLPVTNPNMPLSTTDSFLIILSNGLSRDHLWWSVFARSSDDSFSRFQRLSCCLAILLSSLVFNIMFFSIEYEQHVHLLDLQSLRAIRIGIQSVLMSIPVKLIVTTLFKHSVKKPPRGNGDPQVKEKSSFLPENSSKEASPKDASLTKIKSTPNSPTDVNANNNTAEKERFSEKIQTPPFLFCFLVTAWSLIFCTTGLSYFFIIFYGLSYDEKTSFEWLIASLTSFCSNVFLFESLRVVAVSAWNTGSAKYCGNIPWSSYQDIQFHGRTMTAEEMARSHRELIRLRASKQYQPIKEEELRVLRRIENIKHLGYIFVKNMVCHLIFLTLILTATHSAEITNSFYYNKVMYNKFSVGLSKVSSKEDIYNWVKDIFVPLIHNDYHPTYLVDTWSKVLGLPRMRQIRSTGSVITCYFPHGLANTYMLSGIHCHKKYGIYPEDQSDYLGSWTMPINRSVPSDSSSFLGFTFEHSTAQWEYHSNGELNSYPSRGYSFYFFPGESRTNSTTRLKTLEKSKWLDDKTWAIIVELTTFNPDADLFCSISIIFEFSEIGTVNSSVSVHSYKLPLFSDQSKIQILLLLGTIYMLIVYIADECHVLYRKRLRYISTAANLINFGIKTTCIAFLVLLLFKFKLSFDLVQFYLQHQDRFIPFHAASQFDQIIDIIMGFLVFLLVLKMYRYFRFLYGVRLAQKSLFSALPTMINLSIAGGIFFFAYISLGYLGFGQHEWNFHTVIYSFTTVLSYCALSFRNTEFSSDRFLGGLYLGSFMVVMICVFVNLSQVILISSHVDMKQPVYEYHSHEAEIVYYVVQKIYRAWFFATTGTQTTTETPIFNRLLFGKPRRTLRLIV</sequence>
<feature type="chain" id="PRO_5040436200" description="Polycystic kidney disease and receptor for egg jelly-related protein" evidence="12">
    <location>
        <begin position="25"/>
        <end position="2549"/>
    </location>
</feature>
<feature type="transmembrane region" description="Helical" evidence="11">
    <location>
        <begin position="1548"/>
        <end position="1569"/>
    </location>
</feature>
<dbReference type="InterPro" id="IPR046791">
    <property type="entry name" value="Polycystin_dom"/>
</dbReference>
<evidence type="ECO:0000256" key="1">
    <source>
        <dbReference type="ARBA" id="ARBA00004141"/>
    </source>
</evidence>
<name>A0A9Q0XU90_9SAUR</name>
<comment type="subcellular location">
    <subcellularLocation>
        <location evidence="1">Membrane</location>
        <topology evidence="1">Multi-pass membrane protein</topology>
    </subcellularLocation>
</comment>
<evidence type="ECO:0000313" key="16">
    <source>
        <dbReference type="Proteomes" id="UP001142489"/>
    </source>
</evidence>
<evidence type="ECO:0000313" key="15">
    <source>
        <dbReference type="EMBL" id="KAJ7329438.1"/>
    </source>
</evidence>
<evidence type="ECO:0000256" key="9">
    <source>
        <dbReference type="PROSITE-ProRule" id="PRU00152"/>
    </source>
</evidence>
<comment type="caution">
    <text evidence="9">Lacks conserved residue(s) required for the propagation of feature annotation.</text>
</comment>
<feature type="domain" description="REJ" evidence="14">
    <location>
        <begin position="579"/>
        <end position="1285"/>
    </location>
</feature>
<feature type="region of interest" description="Disordered" evidence="10">
    <location>
        <begin position="1818"/>
        <end position="1868"/>
    </location>
</feature>
<dbReference type="Proteomes" id="UP001142489">
    <property type="component" value="Unassembled WGS sequence"/>
</dbReference>
<dbReference type="Gene3D" id="2.60.60.20">
    <property type="entry name" value="PLAT/LH2 domain"/>
    <property type="match status" value="1"/>
</dbReference>
<accession>A0A9Q0XU90</accession>
<keyword evidence="5 11" id="KW-1133">Transmembrane helix</keyword>
<comment type="similarity">
    <text evidence="2">Belongs to the polycystin family.</text>
</comment>
<feature type="compositionally biased region" description="Polar residues" evidence="10">
    <location>
        <begin position="1853"/>
        <end position="1868"/>
    </location>
</feature>
<feature type="transmembrane region" description="Helical" evidence="11">
    <location>
        <begin position="2362"/>
        <end position="2382"/>
    </location>
</feature>
<keyword evidence="16" id="KW-1185">Reference proteome</keyword>
<evidence type="ECO:0008006" key="17">
    <source>
        <dbReference type="Google" id="ProtNLM"/>
    </source>
</evidence>
<dbReference type="Pfam" id="PF02010">
    <property type="entry name" value="REJ"/>
    <property type="match status" value="1"/>
</dbReference>
<evidence type="ECO:0000259" key="14">
    <source>
        <dbReference type="PROSITE" id="PS51111"/>
    </source>
</evidence>
<evidence type="ECO:0000256" key="11">
    <source>
        <dbReference type="SAM" id="Phobius"/>
    </source>
</evidence>
<dbReference type="PROSITE" id="PS50095">
    <property type="entry name" value="PLAT"/>
    <property type="match status" value="1"/>
</dbReference>
<feature type="transmembrane region" description="Helical" evidence="11">
    <location>
        <begin position="2429"/>
        <end position="2447"/>
    </location>
</feature>
<evidence type="ECO:0000256" key="2">
    <source>
        <dbReference type="ARBA" id="ARBA00007200"/>
    </source>
</evidence>
<feature type="transmembrane region" description="Helical" evidence="11">
    <location>
        <begin position="2015"/>
        <end position="2037"/>
    </location>
</feature>
<dbReference type="InterPro" id="IPR001024">
    <property type="entry name" value="PLAT/LH2_dom"/>
</dbReference>
<dbReference type="GO" id="GO:0005262">
    <property type="term" value="F:calcium channel activity"/>
    <property type="evidence" value="ECO:0007669"/>
    <property type="project" value="TreeGrafter"/>
</dbReference>
<protein>
    <recommendedName>
        <fullName evidence="17">Polycystic kidney disease and receptor for egg jelly-related protein</fullName>
    </recommendedName>
</protein>
<organism evidence="15 16">
    <name type="scientific">Phrynocephalus forsythii</name>
    <dbReference type="NCBI Taxonomy" id="171643"/>
    <lineage>
        <taxon>Eukaryota</taxon>
        <taxon>Metazoa</taxon>
        <taxon>Chordata</taxon>
        <taxon>Craniata</taxon>
        <taxon>Vertebrata</taxon>
        <taxon>Euteleostomi</taxon>
        <taxon>Lepidosauria</taxon>
        <taxon>Squamata</taxon>
        <taxon>Bifurcata</taxon>
        <taxon>Unidentata</taxon>
        <taxon>Episquamata</taxon>
        <taxon>Toxicofera</taxon>
        <taxon>Iguania</taxon>
        <taxon>Acrodonta</taxon>
        <taxon>Agamidae</taxon>
        <taxon>Agaminae</taxon>
        <taxon>Phrynocephalus</taxon>
    </lineage>
</organism>
<feature type="transmembrane region" description="Helical" evidence="11">
    <location>
        <begin position="1794"/>
        <end position="1813"/>
    </location>
</feature>
<evidence type="ECO:0000256" key="12">
    <source>
        <dbReference type="SAM" id="SignalP"/>
    </source>
</evidence>
<feature type="transmembrane region" description="Helical" evidence="11">
    <location>
        <begin position="2313"/>
        <end position="2333"/>
    </location>
</feature>
<dbReference type="OrthoDB" id="2121937at2759"/>
<feature type="transmembrane region" description="Helical" evidence="11">
    <location>
        <begin position="1923"/>
        <end position="1945"/>
    </location>
</feature>
<keyword evidence="3 11" id="KW-0812">Transmembrane</keyword>
<dbReference type="GO" id="GO:0005509">
    <property type="term" value="F:calcium ion binding"/>
    <property type="evidence" value="ECO:0007669"/>
    <property type="project" value="InterPro"/>
</dbReference>
<dbReference type="InterPro" id="IPR003915">
    <property type="entry name" value="PKD_2"/>
</dbReference>
<feature type="signal peptide" evidence="12">
    <location>
        <begin position="1"/>
        <end position="24"/>
    </location>
</feature>
<dbReference type="PROSITE" id="PS51111">
    <property type="entry name" value="REJ"/>
    <property type="match status" value="1"/>
</dbReference>
<evidence type="ECO:0000256" key="8">
    <source>
        <dbReference type="PIRSR" id="PIRSR603915-2"/>
    </source>
</evidence>
<dbReference type="SUPFAM" id="SSF49723">
    <property type="entry name" value="Lipase/lipooxygenase domain (PLAT/LH2 domain)"/>
    <property type="match status" value="1"/>
</dbReference>